<organism evidence="2 3">
    <name type="scientific">Caligus rogercresseyi</name>
    <name type="common">Sea louse</name>
    <dbReference type="NCBI Taxonomy" id="217165"/>
    <lineage>
        <taxon>Eukaryota</taxon>
        <taxon>Metazoa</taxon>
        <taxon>Ecdysozoa</taxon>
        <taxon>Arthropoda</taxon>
        <taxon>Crustacea</taxon>
        <taxon>Multicrustacea</taxon>
        <taxon>Hexanauplia</taxon>
        <taxon>Copepoda</taxon>
        <taxon>Siphonostomatoida</taxon>
        <taxon>Caligidae</taxon>
        <taxon>Caligus</taxon>
    </lineage>
</organism>
<accession>A0A7T8JZ69</accession>
<dbReference type="Proteomes" id="UP000595437">
    <property type="component" value="Chromosome 9"/>
</dbReference>
<feature type="region of interest" description="Disordered" evidence="1">
    <location>
        <begin position="32"/>
        <end position="52"/>
    </location>
</feature>
<evidence type="ECO:0000256" key="1">
    <source>
        <dbReference type="SAM" id="MobiDB-lite"/>
    </source>
</evidence>
<keyword evidence="3" id="KW-1185">Reference proteome</keyword>
<sequence>MPETGDPHYLLRWQKHNKLVHRLQALWRLATPPLTSRDPSGGRDPHFGNPCLRGSHNSLESLLLL</sequence>
<name>A0A7T8JZ69_CALRO</name>
<dbReference type="EMBL" id="CP045898">
    <property type="protein sequence ID" value="QQP40598.1"/>
    <property type="molecule type" value="Genomic_DNA"/>
</dbReference>
<dbReference type="AlphaFoldDB" id="A0A7T8JZ69"/>
<proteinExistence type="predicted"/>
<evidence type="ECO:0000313" key="3">
    <source>
        <dbReference type="Proteomes" id="UP000595437"/>
    </source>
</evidence>
<gene>
    <name evidence="2" type="ORF">FKW44_014703</name>
</gene>
<protein>
    <submittedName>
        <fullName evidence="2">Uncharacterized protein</fullName>
    </submittedName>
</protein>
<evidence type="ECO:0000313" key="2">
    <source>
        <dbReference type="EMBL" id="QQP40598.1"/>
    </source>
</evidence>
<reference evidence="3" key="1">
    <citation type="submission" date="2021-01" db="EMBL/GenBank/DDBJ databases">
        <title>Caligus Genome Assembly.</title>
        <authorList>
            <person name="Gallardo-Escarate C."/>
        </authorList>
    </citation>
    <scope>NUCLEOTIDE SEQUENCE [LARGE SCALE GENOMIC DNA]</scope>
</reference>